<dbReference type="Proteomes" id="UP000198589">
    <property type="component" value="Unassembled WGS sequence"/>
</dbReference>
<dbReference type="STRING" id="1798228.SAMN05216574_101382"/>
<accession>A0A1I1WHU6</accession>
<evidence type="ECO:0000313" key="2">
    <source>
        <dbReference type="Proteomes" id="UP000198589"/>
    </source>
</evidence>
<name>A0A1I1WHU6_9ACTN</name>
<dbReference type="OrthoDB" id="9764271at2"/>
<proteinExistence type="predicted"/>
<keyword evidence="2" id="KW-1185">Reference proteome</keyword>
<dbReference type="EMBL" id="FOND01000001">
    <property type="protein sequence ID" value="SFD94559.1"/>
    <property type="molecule type" value="Genomic_DNA"/>
</dbReference>
<dbReference type="RefSeq" id="WP_092195052.1">
    <property type="nucleotide sequence ID" value="NZ_FOND01000001.1"/>
</dbReference>
<reference evidence="2" key="1">
    <citation type="submission" date="2016-10" db="EMBL/GenBank/DDBJ databases">
        <authorList>
            <person name="Varghese N."/>
            <person name="Submissions S."/>
        </authorList>
    </citation>
    <scope>NUCLEOTIDE SEQUENCE [LARGE SCALE GENOMIC DNA]</scope>
    <source>
        <strain evidence="2">DSM 46838</strain>
    </source>
</reference>
<protein>
    <recommendedName>
        <fullName evidence="3">Hemagglutinin</fullName>
    </recommendedName>
</protein>
<gene>
    <name evidence="1" type="ORF">SAMN05216574_101382</name>
</gene>
<evidence type="ECO:0008006" key="3">
    <source>
        <dbReference type="Google" id="ProtNLM"/>
    </source>
</evidence>
<organism evidence="1 2">
    <name type="scientific">Blastococcus tunisiensis</name>
    <dbReference type="NCBI Taxonomy" id="1798228"/>
    <lineage>
        <taxon>Bacteria</taxon>
        <taxon>Bacillati</taxon>
        <taxon>Actinomycetota</taxon>
        <taxon>Actinomycetes</taxon>
        <taxon>Geodermatophilales</taxon>
        <taxon>Geodermatophilaceae</taxon>
        <taxon>Blastococcus</taxon>
    </lineage>
</organism>
<dbReference type="AlphaFoldDB" id="A0A1I1WHU6"/>
<sequence>MSDRPLPRHLDPRRPAVVPRKRRSWLGRLLPALVVLAAAASVLTVGGSSSSGVQQAAELSQFDPGNIISDEVFFFGAGMSVPDIQAFIDTKGATCVTGNDGTPCLRVFRQNTTDRPSDAYCGGYAGAAQETAASIIAKVALSCGINPKVLLVMLEKERGLIRASGAALTSGDYRIAMGYGCPDTAPCDAQYYGFQNQVYMAAWQMQKYAKNPQNYAYKAGRTNNIYWHPNLACGAAPVYIQNQATAGLYNYTPYQPNSAALGNGGNTSCSSYGNRNFWMYFTDWFISTQSDSVAQASPRGNLEALTLTSAGFRAVGWSFDPDAAQTPVPLKILVDGTAVVSGKTGLPRPDVATVFGPGGANSGYSVEGHLSQGQHQVCVVADNAGGKGVPISLGCRTLDFTNVRPTVTIDVLAEQPDGSVKIGGWAFDGDGTPVELHVYDNGKGRSYSPTLARPDVYSMHAVAGPNAGYEIDLGPLSGTHNICVFGVDTVAPGNNTLLRCQTFSYKAPLGRVDAVTETAAGTLQISGWAFDPSVPTFSADTHVYVNGRGVAVRADQPRPDIARAFPGAGEAHGFAMEAPAVAGTNGVCVYSINFGMAGPHLPLVCSDFPFPYQPPLANVELITAAGPGQARVVGWAYDNSVPKAPVTMHYWVDGKPFQAANADLARTDITRFYPAGGPNHGFDSTLTLTPGRHTVCVFVINNGVPGPNQLMRCGDVTV</sequence>
<evidence type="ECO:0000313" key="1">
    <source>
        <dbReference type="EMBL" id="SFD94559.1"/>
    </source>
</evidence>